<dbReference type="EMBL" id="QBKT01000007">
    <property type="protein sequence ID" value="PTX60125.1"/>
    <property type="molecule type" value="Genomic_DNA"/>
</dbReference>
<gene>
    <name evidence="2" type="ORF">C8N46_107131</name>
</gene>
<keyword evidence="1" id="KW-1133">Transmembrane helix</keyword>
<sequence length="235" mass="26989">MEAVQKQKLKEIIIIIVVIIILTAIGIFFLRKHANQQGKELMSSMDEVSRIYEEEGIKNCVNLTEAQSKRLFILNKSLQKYKEQHEITFLKLYTYHFTSTTLFLFFSILSALTIFVITQEGWKGTAQTVKVLFLVFTALSSFFGLSASTFDQETSIHRNGKAYINYDNLQKTLGNFCATGMTISGDSISFNQLHSEIMRKATELHDFYLEFDEQSLDTKGIFNLTKEEKEEPSNE</sequence>
<dbReference type="AlphaFoldDB" id="A0A2T6BVM3"/>
<proteinExistence type="predicted"/>
<dbReference type="OrthoDB" id="1432599at2"/>
<feature type="transmembrane region" description="Helical" evidence="1">
    <location>
        <begin position="12"/>
        <end position="30"/>
    </location>
</feature>
<dbReference type="RefSeq" id="WP_108115737.1">
    <property type="nucleotide sequence ID" value="NZ_QBKT01000007.1"/>
</dbReference>
<protein>
    <recommendedName>
        <fullName evidence="4">SMODS and SLOG-associating 2TM effector domain-containing protein</fullName>
    </recommendedName>
</protein>
<feature type="transmembrane region" description="Helical" evidence="1">
    <location>
        <begin position="129"/>
        <end position="150"/>
    </location>
</feature>
<dbReference type="Proteomes" id="UP000244090">
    <property type="component" value="Unassembled WGS sequence"/>
</dbReference>
<evidence type="ECO:0008006" key="4">
    <source>
        <dbReference type="Google" id="ProtNLM"/>
    </source>
</evidence>
<keyword evidence="3" id="KW-1185">Reference proteome</keyword>
<comment type="caution">
    <text evidence="2">The sequence shown here is derived from an EMBL/GenBank/DDBJ whole genome shotgun (WGS) entry which is preliminary data.</text>
</comment>
<organism evidence="2 3">
    <name type="scientific">Kordia periserrulae</name>
    <dbReference type="NCBI Taxonomy" id="701523"/>
    <lineage>
        <taxon>Bacteria</taxon>
        <taxon>Pseudomonadati</taxon>
        <taxon>Bacteroidota</taxon>
        <taxon>Flavobacteriia</taxon>
        <taxon>Flavobacteriales</taxon>
        <taxon>Flavobacteriaceae</taxon>
        <taxon>Kordia</taxon>
    </lineage>
</organism>
<accession>A0A2T6BVM3</accession>
<reference evidence="2 3" key="1">
    <citation type="submission" date="2018-04" db="EMBL/GenBank/DDBJ databases">
        <title>Genomic Encyclopedia of Archaeal and Bacterial Type Strains, Phase II (KMG-II): from individual species to whole genera.</title>
        <authorList>
            <person name="Goeker M."/>
        </authorList>
    </citation>
    <scope>NUCLEOTIDE SEQUENCE [LARGE SCALE GENOMIC DNA]</scope>
    <source>
        <strain evidence="2 3">DSM 25731</strain>
    </source>
</reference>
<evidence type="ECO:0000256" key="1">
    <source>
        <dbReference type="SAM" id="Phobius"/>
    </source>
</evidence>
<evidence type="ECO:0000313" key="3">
    <source>
        <dbReference type="Proteomes" id="UP000244090"/>
    </source>
</evidence>
<keyword evidence="1" id="KW-0812">Transmembrane</keyword>
<name>A0A2T6BVM3_9FLAO</name>
<keyword evidence="1" id="KW-0472">Membrane</keyword>
<evidence type="ECO:0000313" key="2">
    <source>
        <dbReference type="EMBL" id="PTX60125.1"/>
    </source>
</evidence>
<feature type="transmembrane region" description="Helical" evidence="1">
    <location>
        <begin position="92"/>
        <end position="117"/>
    </location>
</feature>